<comment type="catalytic activity">
    <reaction evidence="8">
        <text>D-glycero-beta-D-manno-heptose 1-phosphate + ATP + H(+) = ADP-D-glycero-beta-D-manno-heptose + diphosphate</text>
        <dbReference type="Rhea" id="RHEA:27465"/>
        <dbReference type="ChEBI" id="CHEBI:15378"/>
        <dbReference type="ChEBI" id="CHEBI:30616"/>
        <dbReference type="ChEBI" id="CHEBI:33019"/>
        <dbReference type="ChEBI" id="CHEBI:59967"/>
        <dbReference type="ChEBI" id="CHEBI:61593"/>
        <dbReference type="EC" id="2.7.7.70"/>
    </reaction>
</comment>
<dbReference type="EMBL" id="MSIE01000078">
    <property type="protein sequence ID" value="OLF09991.1"/>
    <property type="molecule type" value="Genomic_DNA"/>
</dbReference>
<dbReference type="STRING" id="1912961.BU204_32145"/>
<feature type="domain" description="Cytidyltransferase-like" evidence="10">
    <location>
        <begin position="327"/>
        <end position="419"/>
    </location>
</feature>
<dbReference type="Proteomes" id="UP000185596">
    <property type="component" value="Unassembled WGS sequence"/>
</dbReference>
<evidence type="ECO:0000259" key="10">
    <source>
        <dbReference type="Pfam" id="PF01467"/>
    </source>
</evidence>
<reference evidence="11 12" key="1">
    <citation type="submission" date="2016-12" db="EMBL/GenBank/DDBJ databases">
        <title>The draft genome sequence of Actinophytocola sp. 11-183.</title>
        <authorList>
            <person name="Wang W."/>
            <person name="Yuan L."/>
        </authorList>
    </citation>
    <scope>NUCLEOTIDE SEQUENCE [LARGE SCALE GENOMIC DNA]</scope>
    <source>
        <strain evidence="11 12">11-183</strain>
    </source>
</reference>
<dbReference type="SUPFAM" id="SSF52374">
    <property type="entry name" value="Nucleotidylyl transferase"/>
    <property type="match status" value="1"/>
</dbReference>
<dbReference type="PANTHER" id="PTHR43793">
    <property type="entry name" value="FAD SYNTHASE"/>
    <property type="match status" value="1"/>
</dbReference>
<dbReference type="NCBIfam" id="TIGR00125">
    <property type="entry name" value="cyt_tran_rel"/>
    <property type="match status" value="1"/>
</dbReference>
<evidence type="ECO:0000256" key="2">
    <source>
        <dbReference type="ARBA" id="ARBA00022679"/>
    </source>
</evidence>
<dbReference type="InterPro" id="IPR050385">
    <property type="entry name" value="Archaeal_FAD_synthase"/>
</dbReference>
<dbReference type="InterPro" id="IPR011611">
    <property type="entry name" value="PfkB_dom"/>
</dbReference>
<evidence type="ECO:0000256" key="8">
    <source>
        <dbReference type="ARBA" id="ARBA00047428"/>
    </source>
</evidence>
<dbReference type="Gene3D" id="3.40.50.620">
    <property type="entry name" value="HUPs"/>
    <property type="match status" value="1"/>
</dbReference>
<evidence type="ECO:0000256" key="4">
    <source>
        <dbReference type="ARBA" id="ARBA00022741"/>
    </source>
</evidence>
<sequence>MNLVVIGDCLLDIDLVGSVSRVCPDAPALVVDEEVRRPRPGGAGLAAWLAGAAGEPVTLVTAIGDDEEGELLRAQLGRVTTVAGPANTPTPVKTRLRADGHTIARIDRTRTGRPTVTEEMLAAVRTADAILVSDYGRGLTADAGLRAVLAEMVDRVPVVWDPHPRGTEPVRGVTVVTPNLDESVRLCGSAAGAGEDPATTAERAAGLLRERWAPHAVAVTLGKRGALLTDAEQTRLVPAPSVTAADPCGAGDRFAVAVAARLMRHDSVPAAIEHAVGAAAEFVALGGAAAVTGGAITPVPEQDRSGLAEAQRLVESVRARNGTVVATGGCFDLVHAGHIRTLTAARSLGDCLVVCLNSDDSVRRLKGPGRPLNGQDDRAEVLRALGCVDQVVVFEESGPERVLAELRPDVWVKGGDYTPESLPETELVRGWGGSVVVVPYHDGRSTTRLARLLTEAG</sequence>
<evidence type="ECO:0000256" key="6">
    <source>
        <dbReference type="ARBA" id="ARBA00023268"/>
    </source>
</evidence>
<keyword evidence="12" id="KW-1185">Reference proteome</keyword>
<dbReference type="Pfam" id="PF00294">
    <property type="entry name" value="PfkB"/>
    <property type="match status" value="1"/>
</dbReference>
<gene>
    <name evidence="11" type="ORF">BU204_32145</name>
</gene>
<keyword evidence="4" id="KW-0547">Nucleotide-binding</keyword>
<dbReference type="SUPFAM" id="SSF53613">
    <property type="entry name" value="Ribokinase-like"/>
    <property type="match status" value="1"/>
</dbReference>
<evidence type="ECO:0000313" key="11">
    <source>
        <dbReference type="EMBL" id="OLF09991.1"/>
    </source>
</evidence>
<dbReference type="Pfam" id="PF01467">
    <property type="entry name" value="CTP_transf_like"/>
    <property type="match status" value="1"/>
</dbReference>
<dbReference type="GO" id="GO:0005975">
    <property type="term" value="P:carbohydrate metabolic process"/>
    <property type="evidence" value="ECO:0007669"/>
    <property type="project" value="InterPro"/>
</dbReference>
<evidence type="ECO:0000256" key="1">
    <source>
        <dbReference type="ARBA" id="ARBA00012519"/>
    </source>
</evidence>
<keyword evidence="5" id="KW-0067">ATP-binding</keyword>
<evidence type="ECO:0000259" key="9">
    <source>
        <dbReference type="Pfam" id="PF00294"/>
    </source>
</evidence>
<evidence type="ECO:0000256" key="3">
    <source>
        <dbReference type="ARBA" id="ARBA00022695"/>
    </source>
</evidence>
<name>A0A1Q8C6M2_9PSEU</name>
<keyword evidence="6" id="KW-0511">Multifunctional enzyme</keyword>
<dbReference type="GO" id="GO:0016779">
    <property type="term" value="F:nucleotidyltransferase activity"/>
    <property type="evidence" value="ECO:0007669"/>
    <property type="project" value="UniProtKB-KW"/>
</dbReference>
<dbReference type="OrthoDB" id="9802794at2"/>
<dbReference type="GO" id="GO:0016773">
    <property type="term" value="F:phosphotransferase activity, alcohol group as acceptor"/>
    <property type="evidence" value="ECO:0007669"/>
    <property type="project" value="InterPro"/>
</dbReference>
<dbReference type="InterPro" id="IPR011914">
    <property type="entry name" value="RfaE_dom_II"/>
</dbReference>
<evidence type="ECO:0000256" key="5">
    <source>
        <dbReference type="ARBA" id="ARBA00022840"/>
    </source>
</evidence>
<keyword evidence="3" id="KW-0548">Nucleotidyltransferase</keyword>
<proteinExistence type="predicted"/>
<dbReference type="AlphaFoldDB" id="A0A1Q8C6M2"/>
<accession>A0A1Q8C6M2</accession>
<dbReference type="GO" id="GO:0005524">
    <property type="term" value="F:ATP binding"/>
    <property type="evidence" value="ECO:0007669"/>
    <property type="project" value="UniProtKB-KW"/>
</dbReference>
<feature type="domain" description="Carbohydrate kinase PfkB" evidence="9">
    <location>
        <begin position="2"/>
        <end position="289"/>
    </location>
</feature>
<dbReference type="PANTHER" id="PTHR43793:SF2">
    <property type="entry name" value="BIFUNCTIONAL PROTEIN HLDE"/>
    <property type="match status" value="1"/>
</dbReference>
<evidence type="ECO:0000313" key="12">
    <source>
        <dbReference type="Proteomes" id="UP000185596"/>
    </source>
</evidence>
<dbReference type="InterPro" id="IPR029056">
    <property type="entry name" value="Ribokinase-like"/>
</dbReference>
<organism evidence="11 12">
    <name type="scientific">Actinophytocola xanthii</name>
    <dbReference type="NCBI Taxonomy" id="1912961"/>
    <lineage>
        <taxon>Bacteria</taxon>
        <taxon>Bacillati</taxon>
        <taxon>Actinomycetota</taxon>
        <taxon>Actinomycetes</taxon>
        <taxon>Pseudonocardiales</taxon>
        <taxon>Pseudonocardiaceae</taxon>
    </lineage>
</organism>
<dbReference type="InterPro" id="IPR014729">
    <property type="entry name" value="Rossmann-like_a/b/a_fold"/>
</dbReference>
<keyword evidence="2 11" id="KW-0808">Transferase</keyword>
<protein>
    <recommendedName>
        <fullName evidence="1">D-glycero-beta-D-manno-heptose 1-phosphate adenylyltransferase</fullName>
        <ecNumber evidence="1">2.7.7.70</ecNumber>
    </recommendedName>
</protein>
<dbReference type="Gene3D" id="3.40.1190.20">
    <property type="match status" value="1"/>
</dbReference>
<comment type="caution">
    <text evidence="11">The sequence shown here is derived from an EMBL/GenBank/DDBJ whole genome shotgun (WGS) entry which is preliminary data.</text>
</comment>
<dbReference type="InterPro" id="IPR004821">
    <property type="entry name" value="Cyt_trans-like"/>
</dbReference>
<evidence type="ECO:0000256" key="7">
    <source>
        <dbReference type="ARBA" id="ARBA00023277"/>
    </source>
</evidence>
<dbReference type="EC" id="2.7.7.70" evidence="1"/>
<dbReference type="RefSeq" id="WP_075129560.1">
    <property type="nucleotide sequence ID" value="NZ_MSIE01000078.1"/>
</dbReference>
<dbReference type="NCBIfam" id="TIGR02199">
    <property type="entry name" value="rfaE_dom_II"/>
    <property type="match status" value="1"/>
</dbReference>
<keyword evidence="7" id="KW-0119">Carbohydrate metabolism</keyword>